<evidence type="ECO:0000256" key="3">
    <source>
        <dbReference type="ARBA" id="ARBA00022723"/>
    </source>
</evidence>
<dbReference type="PANTHER" id="PTHR31225">
    <property type="entry name" value="OS04G0344100 PROTEIN-RELATED"/>
    <property type="match status" value="1"/>
</dbReference>
<evidence type="ECO:0000259" key="6">
    <source>
        <dbReference type="Pfam" id="PF01397"/>
    </source>
</evidence>
<gene>
    <name evidence="8" type="ORF">MKW94_019990</name>
</gene>
<dbReference type="InterPro" id="IPR050148">
    <property type="entry name" value="Terpene_synthase-like"/>
</dbReference>
<dbReference type="Gene3D" id="1.50.10.130">
    <property type="entry name" value="Terpene synthase, N-terminal domain"/>
    <property type="match status" value="1"/>
</dbReference>
<keyword evidence="5" id="KW-0456">Lyase</keyword>
<keyword evidence="3" id="KW-0479">Metal-binding</keyword>
<name>A0AA42AXA1_PAPNU</name>
<protein>
    <submittedName>
        <fullName evidence="8">Uncharacterized protein</fullName>
    </submittedName>
</protein>
<dbReference type="PANTHER" id="PTHR31225:SF245">
    <property type="entry name" value="(-)-ALPHA-TERPINEOL SYNTHASE-LIKE"/>
    <property type="match status" value="1"/>
</dbReference>
<dbReference type="InterPro" id="IPR034741">
    <property type="entry name" value="Terpene_cyclase-like_1_C"/>
</dbReference>
<feature type="domain" description="Terpene synthase N-terminal" evidence="6">
    <location>
        <begin position="23"/>
        <end position="201"/>
    </location>
</feature>
<dbReference type="CDD" id="cd00684">
    <property type="entry name" value="Terpene_cyclase_plant_C1"/>
    <property type="match status" value="1"/>
</dbReference>
<evidence type="ECO:0000256" key="1">
    <source>
        <dbReference type="ARBA" id="ARBA00001936"/>
    </source>
</evidence>
<dbReference type="InterPro" id="IPR008949">
    <property type="entry name" value="Isoprenoid_synthase_dom_sf"/>
</dbReference>
<dbReference type="FunFam" id="1.10.600.10:FF:000007">
    <property type="entry name" value="Isoprene synthase, chloroplastic"/>
    <property type="match status" value="1"/>
</dbReference>
<dbReference type="Proteomes" id="UP001177140">
    <property type="component" value="Unassembled WGS sequence"/>
</dbReference>
<evidence type="ECO:0000313" key="8">
    <source>
        <dbReference type="EMBL" id="MCL7043798.1"/>
    </source>
</evidence>
<keyword evidence="9" id="KW-1185">Reference proteome</keyword>
<dbReference type="InterPro" id="IPR044814">
    <property type="entry name" value="Terpene_cyclase_plant_C1"/>
</dbReference>
<evidence type="ECO:0000256" key="5">
    <source>
        <dbReference type="ARBA" id="ARBA00023239"/>
    </source>
</evidence>
<dbReference type="SFLD" id="SFLDS00005">
    <property type="entry name" value="Isoprenoid_Synthase_Type_I"/>
    <property type="match status" value="1"/>
</dbReference>
<evidence type="ECO:0000259" key="7">
    <source>
        <dbReference type="Pfam" id="PF03936"/>
    </source>
</evidence>
<organism evidence="8 9">
    <name type="scientific">Papaver nudicaule</name>
    <name type="common">Iceland poppy</name>
    <dbReference type="NCBI Taxonomy" id="74823"/>
    <lineage>
        <taxon>Eukaryota</taxon>
        <taxon>Viridiplantae</taxon>
        <taxon>Streptophyta</taxon>
        <taxon>Embryophyta</taxon>
        <taxon>Tracheophyta</taxon>
        <taxon>Spermatophyta</taxon>
        <taxon>Magnoliopsida</taxon>
        <taxon>Ranunculales</taxon>
        <taxon>Papaveraceae</taxon>
        <taxon>Papaveroideae</taxon>
        <taxon>Papaver</taxon>
    </lineage>
</organism>
<sequence>MTKGDDMKPISKKRNSYVYPPSIWDHNFVQSLRSDYTKESKYGKRAEKLKDGIRRMFINHQRVAGGTLPLANLLKLINDIQKLGIDYHFDDEITGVLEAIVKDKHAWQTDNLFLQALRFRLLRQHGYEVSQDVLKSFTEDIKASGDVFMKLCIENNKCVEDMLSVYEASFYAFKGENILEEAQKFTSRVLKEYISLVEEDKDDEEGHGKMGKRLVSHALELPFRWTMQKLESRWFIDTYEMRKEGMDPLLLEFAKLDYNIVQANYQEELKYISRWWQELGYLDTLKFSRDRWTETFFWSVGSRFEPKFANFRRQFTKLSIAVTTVDDMYDIYGSPDELKMFTDAVERWDIYNVEDLPYYMKICFIALYNTTNDMAYEILLKHGFHCISYLKDAIVDFCVAQFEEAKSHEYIPTLEEHLNNTWRSVSGSVLSTVAYLMLEKEPTKEALEHIKNFSLSDVRRCSYSILRLLNDLETSSEELGRGAPPTSVQCYMHETGASESAAREHIKNVVSDLWKEMNQDIYSRSIFPQSFTDALVNVGRTSHCLYQFGDGYGVSPELLKDRVTSLFFEPIPITSDIIA</sequence>
<dbReference type="GO" id="GO:0010333">
    <property type="term" value="F:terpene synthase activity"/>
    <property type="evidence" value="ECO:0007669"/>
    <property type="project" value="InterPro"/>
</dbReference>
<dbReference type="GO" id="GO:0016102">
    <property type="term" value="P:diterpenoid biosynthetic process"/>
    <property type="evidence" value="ECO:0007669"/>
    <property type="project" value="InterPro"/>
</dbReference>
<reference evidence="8" key="1">
    <citation type="submission" date="2022-03" db="EMBL/GenBank/DDBJ databases">
        <title>A functionally conserved STORR gene fusion in Papaver species that diverged 16.8 million years ago.</title>
        <authorList>
            <person name="Catania T."/>
        </authorList>
    </citation>
    <scope>NUCLEOTIDE SEQUENCE</scope>
    <source>
        <strain evidence="8">S-191538</strain>
    </source>
</reference>
<comment type="cofactor">
    <cofactor evidence="2">
        <name>Mg(2+)</name>
        <dbReference type="ChEBI" id="CHEBI:18420"/>
    </cofactor>
</comment>
<dbReference type="SFLD" id="SFLDG01019">
    <property type="entry name" value="Terpene_Cyclase_Like_1_C_Termi"/>
    <property type="match status" value="1"/>
</dbReference>
<feature type="domain" description="Terpene synthase metal-binding" evidence="7">
    <location>
        <begin position="278"/>
        <end position="516"/>
    </location>
</feature>
<keyword evidence="4" id="KW-0460">Magnesium</keyword>
<dbReference type="EMBL" id="JAJJMA010250700">
    <property type="protein sequence ID" value="MCL7043798.1"/>
    <property type="molecule type" value="Genomic_DNA"/>
</dbReference>
<proteinExistence type="predicted"/>
<evidence type="ECO:0000313" key="9">
    <source>
        <dbReference type="Proteomes" id="UP001177140"/>
    </source>
</evidence>
<dbReference type="InterPro" id="IPR001906">
    <property type="entry name" value="Terpene_synth_N"/>
</dbReference>
<dbReference type="InterPro" id="IPR036965">
    <property type="entry name" value="Terpene_synth_N_sf"/>
</dbReference>
<comment type="cofactor">
    <cofactor evidence="1">
        <name>Mn(2+)</name>
        <dbReference type="ChEBI" id="CHEBI:29035"/>
    </cofactor>
</comment>
<dbReference type="Pfam" id="PF03936">
    <property type="entry name" value="Terpene_synth_C"/>
    <property type="match status" value="1"/>
</dbReference>
<dbReference type="Gene3D" id="1.10.600.10">
    <property type="entry name" value="Farnesyl Diphosphate Synthase"/>
    <property type="match status" value="1"/>
</dbReference>
<dbReference type="SUPFAM" id="SSF48576">
    <property type="entry name" value="Terpenoid synthases"/>
    <property type="match status" value="1"/>
</dbReference>
<dbReference type="InterPro" id="IPR008930">
    <property type="entry name" value="Terpenoid_cyclase/PrenylTrfase"/>
</dbReference>
<dbReference type="Pfam" id="PF01397">
    <property type="entry name" value="Terpene_synth"/>
    <property type="match status" value="1"/>
</dbReference>
<evidence type="ECO:0000256" key="2">
    <source>
        <dbReference type="ARBA" id="ARBA00001946"/>
    </source>
</evidence>
<dbReference type="GO" id="GO:0000287">
    <property type="term" value="F:magnesium ion binding"/>
    <property type="evidence" value="ECO:0007669"/>
    <property type="project" value="InterPro"/>
</dbReference>
<dbReference type="InterPro" id="IPR005630">
    <property type="entry name" value="Terpene_synthase_metal-bd"/>
</dbReference>
<dbReference type="SUPFAM" id="SSF48239">
    <property type="entry name" value="Terpenoid cyclases/Protein prenyltransferases"/>
    <property type="match status" value="1"/>
</dbReference>
<comment type="caution">
    <text evidence="8">The sequence shown here is derived from an EMBL/GenBank/DDBJ whole genome shotgun (WGS) entry which is preliminary data.</text>
</comment>
<dbReference type="AlphaFoldDB" id="A0AA42AXA1"/>
<accession>A0AA42AXA1</accession>
<evidence type="ECO:0000256" key="4">
    <source>
        <dbReference type="ARBA" id="ARBA00022842"/>
    </source>
</evidence>